<evidence type="ECO:0000256" key="3">
    <source>
        <dbReference type="ARBA" id="ARBA00022840"/>
    </source>
</evidence>
<evidence type="ECO:0000256" key="1">
    <source>
        <dbReference type="ARBA" id="ARBA00005417"/>
    </source>
</evidence>
<dbReference type="PANTHER" id="PTHR24220">
    <property type="entry name" value="IMPORT ATP-BINDING PROTEIN"/>
    <property type="match status" value="1"/>
</dbReference>
<sequence length="230" mass="25810">MPFVKSVNPKIIVQLEKVTKSYLGKQPLFQDLDLIVERGEFLFLTGISGAGKSTIFRLLLGLEKANKGQVFFRGQSVGAIDLRDMPQHRRSIGMIFQDYKLLERKTVEENIAVPLKISGEPSLMIEEKIYKISKKLQIEYLLKQKILSLSGGEQQLVAIARAAIHMPQIILADEPTANLDHKTAQKILEVLQDLNSTGMTVIIATHDIQLIKSLKTRILLIKNAGLIEVR</sequence>
<gene>
    <name evidence="5" type="ORF">COB67_05595</name>
</gene>
<evidence type="ECO:0000259" key="4">
    <source>
        <dbReference type="PROSITE" id="PS50893"/>
    </source>
</evidence>
<dbReference type="AlphaFoldDB" id="A0A2A4T5B6"/>
<protein>
    <submittedName>
        <fullName evidence="5">Cell division ATP-binding protein FtsE</fullName>
    </submittedName>
</protein>
<dbReference type="InterPro" id="IPR027417">
    <property type="entry name" value="P-loop_NTPase"/>
</dbReference>
<dbReference type="PANTHER" id="PTHR24220:SF470">
    <property type="entry name" value="CELL DIVISION ATP-BINDING PROTEIN FTSE"/>
    <property type="match status" value="1"/>
</dbReference>
<keyword evidence="3 5" id="KW-0067">ATP-binding</keyword>
<dbReference type="EMBL" id="NVSR01000026">
    <property type="protein sequence ID" value="PCI28763.1"/>
    <property type="molecule type" value="Genomic_DNA"/>
</dbReference>
<dbReference type="Proteomes" id="UP000218113">
    <property type="component" value="Unassembled WGS sequence"/>
</dbReference>
<dbReference type="GO" id="GO:0005524">
    <property type="term" value="F:ATP binding"/>
    <property type="evidence" value="ECO:0007669"/>
    <property type="project" value="UniProtKB-KW"/>
</dbReference>
<dbReference type="FunFam" id="3.40.50.300:FF:000056">
    <property type="entry name" value="Cell division ATP-binding protein FtsE"/>
    <property type="match status" value="1"/>
</dbReference>
<organism evidence="5 6">
    <name type="scientific">SAR324 cluster bacterium</name>
    <dbReference type="NCBI Taxonomy" id="2024889"/>
    <lineage>
        <taxon>Bacteria</taxon>
        <taxon>Deltaproteobacteria</taxon>
        <taxon>SAR324 cluster</taxon>
    </lineage>
</organism>
<dbReference type="GO" id="GO:0051301">
    <property type="term" value="P:cell division"/>
    <property type="evidence" value="ECO:0007669"/>
    <property type="project" value="UniProtKB-KW"/>
</dbReference>
<keyword evidence="5" id="KW-0131">Cell cycle</keyword>
<dbReference type="SMART" id="SM00382">
    <property type="entry name" value="AAA"/>
    <property type="match status" value="1"/>
</dbReference>
<dbReference type="InterPro" id="IPR003439">
    <property type="entry name" value="ABC_transporter-like_ATP-bd"/>
</dbReference>
<dbReference type="GO" id="GO:0005886">
    <property type="term" value="C:plasma membrane"/>
    <property type="evidence" value="ECO:0007669"/>
    <property type="project" value="UniProtKB-ARBA"/>
</dbReference>
<dbReference type="Pfam" id="PF00005">
    <property type="entry name" value="ABC_tran"/>
    <property type="match status" value="1"/>
</dbReference>
<dbReference type="PROSITE" id="PS00211">
    <property type="entry name" value="ABC_TRANSPORTER_1"/>
    <property type="match status" value="1"/>
</dbReference>
<dbReference type="Gene3D" id="3.40.50.300">
    <property type="entry name" value="P-loop containing nucleotide triphosphate hydrolases"/>
    <property type="match status" value="1"/>
</dbReference>
<accession>A0A2A4T5B6</accession>
<keyword evidence="5" id="KW-0132">Cell division</keyword>
<keyword evidence="2" id="KW-0547">Nucleotide-binding</keyword>
<dbReference type="PROSITE" id="PS50893">
    <property type="entry name" value="ABC_TRANSPORTER_2"/>
    <property type="match status" value="1"/>
</dbReference>
<comment type="similarity">
    <text evidence="1">Belongs to the ABC transporter superfamily.</text>
</comment>
<dbReference type="InterPro" id="IPR015854">
    <property type="entry name" value="ABC_transpr_LolD-like"/>
</dbReference>
<dbReference type="GO" id="GO:0022857">
    <property type="term" value="F:transmembrane transporter activity"/>
    <property type="evidence" value="ECO:0007669"/>
    <property type="project" value="TreeGrafter"/>
</dbReference>
<feature type="domain" description="ABC transporter" evidence="4">
    <location>
        <begin position="13"/>
        <end position="229"/>
    </location>
</feature>
<name>A0A2A4T5B6_9DELT</name>
<dbReference type="InterPro" id="IPR003593">
    <property type="entry name" value="AAA+_ATPase"/>
</dbReference>
<evidence type="ECO:0000313" key="5">
    <source>
        <dbReference type="EMBL" id="PCI28763.1"/>
    </source>
</evidence>
<evidence type="ECO:0000256" key="2">
    <source>
        <dbReference type="ARBA" id="ARBA00022741"/>
    </source>
</evidence>
<dbReference type="InterPro" id="IPR017871">
    <property type="entry name" value="ABC_transporter-like_CS"/>
</dbReference>
<evidence type="ECO:0000313" key="6">
    <source>
        <dbReference type="Proteomes" id="UP000218113"/>
    </source>
</evidence>
<dbReference type="GO" id="GO:0016887">
    <property type="term" value="F:ATP hydrolysis activity"/>
    <property type="evidence" value="ECO:0007669"/>
    <property type="project" value="InterPro"/>
</dbReference>
<proteinExistence type="inferred from homology"/>
<reference evidence="6" key="1">
    <citation type="submission" date="2017-08" db="EMBL/GenBank/DDBJ databases">
        <title>A dynamic microbial community with high functional redundancy inhabits the cold, oxic subseafloor aquifer.</title>
        <authorList>
            <person name="Tully B.J."/>
            <person name="Wheat C.G."/>
            <person name="Glazer B.T."/>
            <person name="Huber J.A."/>
        </authorList>
    </citation>
    <scope>NUCLEOTIDE SEQUENCE [LARGE SCALE GENOMIC DNA]</scope>
</reference>
<dbReference type="SUPFAM" id="SSF52540">
    <property type="entry name" value="P-loop containing nucleoside triphosphate hydrolases"/>
    <property type="match status" value="1"/>
</dbReference>
<comment type="caution">
    <text evidence="5">The sequence shown here is derived from an EMBL/GenBank/DDBJ whole genome shotgun (WGS) entry which is preliminary data.</text>
</comment>